<sequence>MKNINWNNVSEASDARLTAGGYVCGIVRAEDVPEKEYLRIEFDIAEGPYKNYFRDLRDRLNLDKWPSGGVLIRSYKEKAQPFFKSFLTSVQNSNPGYVFQNDETTLSRKLIGMVLGEEEYEYNGEVKTRLRVSSTHSVKAIRDKDFTVPEKKCLAPAATSYTASYEPIDDTSGDLPF</sequence>
<reference evidence="1" key="1">
    <citation type="journal article" date="2021" name="Proc. Natl. Acad. Sci. U.S.A.">
        <title>A Catalog of Tens of Thousands of Viruses from Human Metagenomes Reveals Hidden Associations with Chronic Diseases.</title>
        <authorList>
            <person name="Tisza M.J."/>
            <person name="Buck C.B."/>
        </authorList>
    </citation>
    <scope>NUCLEOTIDE SEQUENCE</scope>
    <source>
        <strain evidence="1">CtuoI59</strain>
    </source>
</reference>
<evidence type="ECO:0000313" key="1">
    <source>
        <dbReference type="EMBL" id="DAE46936.1"/>
    </source>
</evidence>
<organism evidence="1">
    <name type="scientific">Ackermannviridae sp</name>
    <dbReference type="NCBI Taxonomy" id="2831612"/>
    <lineage>
        <taxon>Viruses</taxon>
        <taxon>Duplodnaviria</taxon>
        <taxon>Heunggongvirae</taxon>
        <taxon>Uroviricota</taxon>
        <taxon>Caudoviricetes</taxon>
        <taxon>Pantevenvirales</taxon>
        <taxon>Ackermannviridae</taxon>
    </lineage>
</organism>
<name>A0A8S5RRA3_9CAUD</name>
<dbReference type="EMBL" id="BK033130">
    <property type="protein sequence ID" value="DAE46936.1"/>
    <property type="molecule type" value="Genomic_DNA"/>
</dbReference>
<proteinExistence type="predicted"/>
<accession>A0A8S5RRA3</accession>
<evidence type="ECO:0008006" key="2">
    <source>
        <dbReference type="Google" id="ProtNLM"/>
    </source>
</evidence>
<protein>
    <recommendedName>
        <fullName evidence="2">DUF669 domain-containing protein</fullName>
    </recommendedName>
</protein>